<dbReference type="InterPro" id="IPR017896">
    <property type="entry name" value="4Fe4S_Fe-S-bd"/>
</dbReference>
<dbReference type="AlphaFoldDB" id="X0WGY1"/>
<comment type="caution">
    <text evidence="2">The sequence shown here is derived from an EMBL/GenBank/DDBJ whole genome shotgun (WGS) entry which is preliminary data.</text>
</comment>
<accession>X0WGY1</accession>
<dbReference type="Gene3D" id="3.30.70.20">
    <property type="match status" value="1"/>
</dbReference>
<evidence type="ECO:0000313" key="2">
    <source>
        <dbReference type="EMBL" id="GAG23788.1"/>
    </source>
</evidence>
<dbReference type="EMBL" id="BARS01031935">
    <property type="protein sequence ID" value="GAG23788.1"/>
    <property type="molecule type" value="Genomic_DNA"/>
</dbReference>
<dbReference type="SUPFAM" id="SSF54862">
    <property type="entry name" value="4Fe-4S ferredoxins"/>
    <property type="match status" value="1"/>
</dbReference>
<evidence type="ECO:0000259" key="1">
    <source>
        <dbReference type="PROSITE" id="PS51379"/>
    </source>
</evidence>
<dbReference type="PANTHER" id="PTHR43193:SF2">
    <property type="entry name" value="POLYFERREDOXIN PROTEIN FWDF"/>
    <property type="match status" value="1"/>
</dbReference>
<feature type="domain" description="4Fe-4S ferredoxin-type" evidence="1">
    <location>
        <begin position="40"/>
        <end position="70"/>
    </location>
</feature>
<reference evidence="2" key="1">
    <citation type="journal article" date="2014" name="Front. Microbiol.">
        <title>High frequency of phylogenetically diverse reductive dehalogenase-homologous genes in deep subseafloor sedimentary metagenomes.</title>
        <authorList>
            <person name="Kawai M."/>
            <person name="Futagami T."/>
            <person name="Toyoda A."/>
            <person name="Takaki Y."/>
            <person name="Nishi S."/>
            <person name="Hori S."/>
            <person name="Arai W."/>
            <person name="Tsubouchi T."/>
            <person name="Morono Y."/>
            <person name="Uchiyama I."/>
            <person name="Ito T."/>
            <person name="Fujiyama A."/>
            <person name="Inagaki F."/>
            <person name="Takami H."/>
        </authorList>
    </citation>
    <scope>NUCLEOTIDE SEQUENCE</scope>
    <source>
        <strain evidence="2">Expedition CK06-06</strain>
    </source>
</reference>
<name>X0WGY1_9ZZZZ</name>
<protein>
    <recommendedName>
        <fullName evidence="1">4Fe-4S ferredoxin-type domain-containing protein</fullName>
    </recommendedName>
</protein>
<organism evidence="2">
    <name type="scientific">marine sediment metagenome</name>
    <dbReference type="NCBI Taxonomy" id="412755"/>
    <lineage>
        <taxon>unclassified sequences</taxon>
        <taxon>metagenomes</taxon>
        <taxon>ecological metagenomes</taxon>
    </lineage>
</organism>
<proteinExistence type="predicted"/>
<dbReference type="PANTHER" id="PTHR43193">
    <property type="match status" value="1"/>
</dbReference>
<gene>
    <name evidence="2" type="ORF">S01H1_49630</name>
</gene>
<dbReference type="PROSITE" id="PS51379">
    <property type="entry name" value="4FE4S_FER_2"/>
    <property type="match status" value="2"/>
</dbReference>
<dbReference type="Pfam" id="PF12838">
    <property type="entry name" value="Fer4_7"/>
    <property type="match status" value="1"/>
</dbReference>
<dbReference type="InterPro" id="IPR052977">
    <property type="entry name" value="Polyferredoxin-like_ET"/>
</dbReference>
<sequence>MKKVEICIIKERCKGCGICVEVCQTNVLELSEELNSQGYRTPRVKNTEECLNCGMCEMFCTDFAIWVVTKAEEVGA</sequence>
<feature type="domain" description="4Fe-4S ferredoxin-type" evidence="1">
    <location>
        <begin position="4"/>
        <end position="33"/>
    </location>
</feature>